<evidence type="ECO:0000313" key="2">
    <source>
        <dbReference type="Proteomes" id="UP001214250"/>
    </source>
</evidence>
<proteinExistence type="predicted"/>
<gene>
    <name evidence="1" type="ORF">PQO03_14900</name>
</gene>
<dbReference type="RefSeq" id="WP_274153984.1">
    <property type="nucleotide sequence ID" value="NZ_CP117812.1"/>
</dbReference>
<dbReference type="Gene3D" id="3.40.50.300">
    <property type="entry name" value="P-loop containing nucleotide triphosphate hydrolases"/>
    <property type="match status" value="1"/>
</dbReference>
<sequence>MKKFETLYLHIGTRKTGTTVIQNYCRDNKELLMENGILYPTSDLVMKHDASNHHLLFRSKTDDFSEIRQEILANKNTAKVCLISSELLEDINRDPRRTKELCGLAKKVKVIVYLRRQESYLESSFCQKIKLQDFKSTIDEHGGDICLDYSILLEFWSEMVGKENVIVRPYEKGQFVNGNIFDDFLNIFGLKNSEGFKVLKSFTNPSLDLGALEFKRVLNYLGLTKSISFKTAKVLEKRALNLGKNKAFSDHGILTTKEKLNYIKKYEESNNSIAKEFLKTEILFKVELPKISDADIEQKIDFLCDKTIKDIVDYLIKENPELVSNLIIYLQVYLKYFAEDSYVIEKMQLILDALIVGSVDPKAIFIKEFFRRRKVYSRMKKKLI</sequence>
<dbReference type="EMBL" id="CP117812">
    <property type="protein sequence ID" value="WDE99122.1"/>
    <property type="molecule type" value="Genomic_DNA"/>
</dbReference>
<dbReference type="SUPFAM" id="SSF52540">
    <property type="entry name" value="P-loop containing nucleoside triphosphate hydrolases"/>
    <property type="match status" value="1"/>
</dbReference>
<dbReference type="InterPro" id="IPR027417">
    <property type="entry name" value="P-loop_NTPase"/>
</dbReference>
<evidence type="ECO:0000313" key="1">
    <source>
        <dbReference type="EMBL" id="WDE99122.1"/>
    </source>
</evidence>
<accession>A0ABY7VYF2</accession>
<evidence type="ECO:0008006" key="3">
    <source>
        <dbReference type="Google" id="ProtNLM"/>
    </source>
</evidence>
<protein>
    <recommendedName>
        <fullName evidence="3">Sulfotransferase domain-containing protein</fullName>
    </recommendedName>
</protein>
<keyword evidence="2" id="KW-1185">Reference proteome</keyword>
<dbReference type="Proteomes" id="UP001214250">
    <property type="component" value="Chromosome 2"/>
</dbReference>
<organism evidence="1 2">
    <name type="scientific">Lentisphaera profundi</name>
    <dbReference type="NCBI Taxonomy" id="1658616"/>
    <lineage>
        <taxon>Bacteria</taxon>
        <taxon>Pseudomonadati</taxon>
        <taxon>Lentisphaerota</taxon>
        <taxon>Lentisphaeria</taxon>
        <taxon>Lentisphaerales</taxon>
        <taxon>Lentisphaeraceae</taxon>
        <taxon>Lentisphaera</taxon>
    </lineage>
</organism>
<name>A0ABY7VYF2_9BACT</name>
<reference evidence="1 2" key="1">
    <citation type="submission" date="2023-02" db="EMBL/GenBank/DDBJ databases">
        <title>Genome sequence of Lentisphaera profundi SAORIC-696.</title>
        <authorList>
            <person name="Kim e."/>
            <person name="Cho J.-C."/>
            <person name="Choi A."/>
            <person name="Kang I."/>
        </authorList>
    </citation>
    <scope>NUCLEOTIDE SEQUENCE [LARGE SCALE GENOMIC DNA]</scope>
    <source>
        <strain evidence="1 2">SAORIC-696</strain>
    </source>
</reference>